<dbReference type="AlphaFoldDB" id="A0A1C4D8A0"/>
<protein>
    <recommendedName>
        <fullName evidence="4">CTP synthase</fullName>
    </recommendedName>
</protein>
<sequence length="219" mass="24523">MVQEIENTKWDMWEETGKMKTFFKIIGILAGMAVIGVGVTYGMLYYLNNSKPAAKKASPAAPAAEVLADSNVKAEDAKLLENGNHSLPNSGFNKNFKWTDENIQTALHEMAHQKTKADQKWGYIFITQERIESLLDIVKSNDLVQGNTYADILERWQQGKYEKMNADHNKIWKLQSGNLGEGKGVMSEAEQKELINQLFMQKGTYSGSKLIADGGQTNK</sequence>
<evidence type="ECO:0000256" key="1">
    <source>
        <dbReference type="SAM" id="Phobius"/>
    </source>
</evidence>
<dbReference type="Proteomes" id="UP000196052">
    <property type="component" value="Unassembled WGS sequence"/>
</dbReference>
<keyword evidence="1" id="KW-0812">Transmembrane</keyword>
<evidence type="ECO:0000313" key="2">
    <source>
        <dbReference type="EMBL" id="SCC27496.1"/>
    </source>
</evidence>
<feature type="transmembrane region" description="Helical" evidence="1">
    <location>
        <begin position="21"/>
        <end position="47"/>
    </location>
</feature>
<proteinExistence type="predicted"/>
<dbReference type="Pfam" id="PF19754">
    <property type="entry name" value="DUF6241"/>
    <property type="match status" value="1"/>
</dbReference>
<gene>
    <name evidence="2" type="ORF">BC05F1_02460</name>
</gene>
<accession>A0A1C4D8A0</accession>
<evidence type="ECO:0000313" key="3">
    <source>
        <dbReference type="Proteomes" id="UP000196052"/>
    </source>
</evidence>
<dbReference type="EMBL" id="FMBE01000013">
    <property type="protein sequence ID" value="SCC27496.1"/>
    <property type="molecule type" value="Genomic_DNA"/>
</dbReference>
<keyword evidence="1" id="KW-1133">Transmembrane helix</keyword>
<reference evidence="3" key="1">
    <citation type="submission" date="2016-08" db="EMBL/GenBank/DDBJ databases">
        <authorList>
            <person name="Loux V."/>
            <person name="Rue O."/>
        </authorList>
    </citation>
    <scope>NUCLEOTIDE SEQUENCE [LARGE SCALE GENOMIC DNA]</scope>
    <source>
        <strain evidence="3">INRA Bc05-F1</strain>
    </source>
</reference>
<organism evidence="2 3">
    <name type="scientific">Bacillus wiedmannii</name>
    <dbReference type="NCBI Taxonomy" id="1890302"/>
    <lineage>
        <taxon>Bacteria</taxon>
        <taxon>Bacillati</taxon>
        <taxon>Bacillota</taxon>
        <taxon>Bacilli</taxon>
        <taxon>Bacillales</taxon>
        <taxon>Bacillaceae</taxon>
        <taxon>Bacillus</taxon>
        <taxon>Bacillus cereus group</taxon>
    </lineage>
</organism>
<name>A0A1C4D8A0_9BACI</name>
<dbReference type="NCBIfam" id="NF005266">
    <property type="entry name" value="PRK06770.1-2"/>
    <property type="match status" value="1"/>
</dbReference>
<keyword evidence="1" id="KW-0472">Membrane</keyword>
<evidence type="ECO:0008006" key="4">
    <source>
        <dbReference type="Google" id="ProtNLM"/>
    </source>
</evidence>
<dbReference type="InterPro" id="IPR046208">
    <property type="entry name" value="DUF6241"/>
</dbReference>